<protein>
    <submittedName>
        <fullName evidence="2">Putative HNH endonuclease</fullName>
    </submittedName>
</protein>
<dbReference type="SUPFAM" id="SSF54060">
    <property type="entry name" value="His-Me finger endonucleases"/>
    <property type="match status" value="1"/>
</dbReference>
<evidence type="ECO:0000313" key="2">
    <source>
        <dbReference type="EMBL" id="ARB06867.1"/>
    </source>
</evidence>
<keyword evidence="2" id="KW-0378">Hydrolase</keyword>
<dbReference type="InterPro" id="IPR003615">
    <property type="entry name" value="HNH_nuc"/>
</dbReference>
<keyword evidence="2" id="KW-0540">Nuclease</keyword>
<gene>
    <name evidence="2" type="ORF">lls_40</name>
</gene>
<reference evidence="2 3" key="1">
    <citation type="submission" date="2017-02" db="EMBL/GenBank/DDBJ databases">
        <title>Complete genome sequence of new bacteriophage phiLLS.</title>
        <authorList>
            <person name="Rubi-Rangel L."/>
            <person name="Amarillas L."/>
            <person name="Carrillo H."/>
            <person name="Leon-Felix J."/>
        </authorList>
    </citation>
    <scope>NUCLEOTIDE SEQUENCE [LARGE SCALE GENOMIC DNA]</scope>
</reference>
<dbReference type="Pfam" id="PF13392">
    <property type="entry name" value="HNH_3"/>
    <property type="match status" value="1"/>
</dbReference>
<keyword evidence="2" id="KW-0255">Endonuclease</keyword>
<proteinExistence type="predicted"/>
<dbReference type="Proteomes" id="UP000223034">
    <property type="component" value="Segment"/>
</dbReference>
<dbReference type="Gene3D" id="3.90.75.20">
    <property type="match status" value="1"/>
</dbReference>
<sequence length="166" mass="19024">MITQEELKLLLDYGPIKGIFIWKERNPDKGGFNKQFAGKVAGTYDDLGYLRIKINGVQYLAHRLAFLFVKGYMPELVDHKDRNPSNLAWDNLREATNSQNIMNSAARSDNKLGLKNIRIKGNSYQVRIGKNGKSYTKTMKSLEEAIEWRDTKLAELHQEFANNGED</sequence>
<dbReference type="InterPro" id="IPR044925">
    <property type="entry name" value="His-Me_finger_sf"/>
</dbReference>
<evidence type="ECO:0000259" key="1">
    <source>
        <dbReference type="Pfam" id="PF13392"/>
    </source>
</evidence>
<dbReference type="EMBL" id="KY677846">
    <property type="protein sequence ID" value="ARB06867.1"/>
    <property type="molecule type" value="Genomic_DNA"/>
</dbReference>
<accession>A0A1V0DZH5</accession>
<keyword evidence="3" id="KW-1185">Reference proteome</keyword>
<name>A0A1V0DZH5_9CAUD</name>
<dbReference type="GO" id="GO:0004519">
    <property type="term" value="F:endonuclease activity"/>
    <property type="evidence" value="ECO:0007669"/>
    <property type="project" value="UniProtKB-KW"/>
</dbReference>
<feature type="domain" description="HNH nuclease" evidence="1">
    <location>
        <begin position="59"/>
        <end position="100"/>
    </location>
</feature>
<organism evidence="2 3">
    <name type="scientific">Escherichia phage phiLLS</name>
    <dbReference type="NCBI Taxonomy" id="1965465"/>
    <lineage>
        <taxon>Viruses</taxon>
        <taxon>Duplodnaviria</taxon>
        <taxon>Heunggongvirae</taxon>
        <taxon>Uroviricota</taxon>
        <taxon>Caudoviricetes</taxon>
        <taxon>Demerecviridae</taxon>
        <taxon>Markadamsvirinae</taxon>
        <taxon>Tequintavirus</taxon>
        <taxon>Tequintavirus LLS</taxon>
    </lineage>
</organism>
<evidence type="ECO:0000313" key="3">
    <source>
        <dbReference type="Proteomes" id="UP000223034"/>
    </source>
</evidence>